<organism evidence="2 3">
    <name type="scientific">Actinopolyspora biskrensis</name>
    <dbReference type="NCBI Taxonomy" id="1470178"/>
    <lineage>
        <taxon>Bacteria</taxon>
        <taxon>Bacillati</taxon>
        <taxon>Actinomycetota</taxon>
        <taxon>Actinomycetes</taxon>
        <taxon>Actinopolysporales</taxon>
        <taxon>Actinopolysporaceae</taxon>
        <taxon>Actinopolyspora</taxon>
    </lineage>
</organism>
<dbReference type="Proteomes" id="UP000548304">
    <property type="component" value="Unassembled WGS sequence"/>
</dbReference>
<proteinExistence type="predicted"/>
<keyword evidence="3" id="KW-1185">Reference proteome</keyword>
<dbReference type="EMBL" id="JACBYW010000003">
    <property type="protein sequence ID" value="NYH78536.1"/>
    <property type="molecule type" value="Genomic_DNA"/>
</dbReference>
<evidence type="ECO:0000313" key="2">
    <source>
        <dbReference type="EMBL" id="NYH78536.1"/>
    </source>
</evidence>
<comment type="caution">
    <text evidence="2">The sequence shown here is derived from an EMBL/GenBank/DDBJ whole genome shotgun (WGS) entry which is preliminary data.</text>
</comment>
<reference evidence="2 3" key="1">
    <citation type="submission" date="2020-07" db="EMBL/GenBank/DDBJ databases">
        <title>Genomic Encyclopedia of Type Strains, Phase III (KMG-III): the genomes of soil and plant-associated and newly described type strains.</title>
        <authorList>
            <person name="Whitman W."/>
        </authorList>
    </citation>
    <scope>NUCLEOTIDE SEQUENCE [LARGE SCALE GENOMIC DNA]</scope>
    <source>
        <strain evidence="2 3">CECT 8576</strain>
    </source>
</reference>
<name>A0A852Z4L2_9ACTN</name>
<gene>
    <name evidence="2" type="ORF">FHR84_001861</name>
</gene>
<accession>A0A852Z4L2</accession>
<keyword evidence="1" id="KW-0812">Transmembrane</keyword>
<keyword evidence="1" id="KW-0472">Membrane</keyword>
<protein>
    <submittedName>
        <fullName evidence="2">Uncharacterized protein</fullName>
    </submittedName>
</protein>
<dbReference type="AlphaFoldDB" id="A0A852Z4L2"/>
<keyword evidence="1" id="KW-1133">Transmembrane helix</keyword>
<sequence length="30" mass="3351">MRYFFGDLLYVLLLPIAVMVIGAVLVLVLV</sequence>
<feature type="transmembrane region" description="Helical" evidence="1">
    <location>
        <begin position="7"/>
        <end position="29"/>
    </location>
</feature>
<evidence type="ECO:0000313" key="3">
    <source>
        <dbReference type="Proteomes" id="UP000548304"/>
    </source>
</evidence>
<evidence type="ECO:0000256" key="1">
    <source>
        <dbReference type="SAM" id="Phobius"/>
    </source>
</evidence>